<dbReference type="CDD" id="cd16833">
    <property type="entry name" value="YfiH"/>
    <property type="match status" value="1"/>
</dbReference>
<comment type="function">
    <text evidence="2">Purine nucleoside enzyme that catalyzes the phosphorolysis of adenosine and inosine nucleosides, yielding D-ribose 1-phosphate and the respective free bases, adenine and hypoxanthine. Also catalyzes the phosphorolysis of S-methyl-5'-thioadenosine into adenine and S-methyl-5-thio-alpha-D-ribose 1-phosphate. Also has adenosine deaminase activity.</text>
</comment>
<keyword evidence="4" id="KW-0808">Transferase</keyword>
<evidence type="ECO:0000256" key="11">
    <source>
        <dbReference type="ARBA" id="ARBA00049893"/>
    </source>
</evidence>
<dbReference type="RefSeq" id="WP_344308352.1">
    <property type="nucleotide sequence ID" value="NZ_BAAANO010000013.1"/>
</dbReference>
<dbReference type="Pfam" id="PF02578">
    <property type="entry name" value="Cu-oxidase_4"/>
    <property type="match status" value="1"/>
</dbReference>
<evidence type="ECO:0000256" key="4">
    <source>
        <dbReference type="ARBA" id="ARBA00022679"/>
    </source>
</evidence>
<comment type="catalytic activity">
    <reaction evidence="1">
        <text>inosine + phosphate = alpha-D-ribose 1-phosphate + hypoxanthine</text>
        <dbReference type="Rhea" id="RHEA:27646"/>
        <dbReference type="ChEBI" id="CHEBI:17368"/>
        <dbReference type="ChEBI" id="CHEBI:17596"/>
        <dbReference type="ChEBI" id="CHEBI:43474"/>
        <dbReference type="ChEBI" id="CHEBI:57720"/>
        <dbReference type="EC" id="2.4.2.1"/>
    </reaction>
    <physiologicalReaction direction="left-to-right" evidence="1">
        <dbReference type="Rhea" id="RHEA:27647"/>
    </physiologicalReaction>
</comment>
<evidence type="ECO:0000313" key="13">
    <source>
        <dbReference type="EMBL" id="GAA2005839.1"/>
    </source>
</evidence>
<keyword evidence="7" id="KW-0862">Zinc</keyword>
<comment type="catalytic activity">
    <reaction evidence="10">
        <text>adenosine + phosphate = alpha-D-ribose 1-phosphate + adenine</text>
        <dbReference type="Rhea" id="RHEA:27642"/>
        <dbReference type="ChEBI" id="CHEBI:16335"/>
        <dbReference type="ChEBI" id="CHEBI:16708"/>
        <dbReference type="ChEBI" id="CHEBI:43474"/>
        <dbReference type="ChEBI" id="CHEBI:57720"/>
        <dbReference type="EC" id="2.4.2.1"/>
    </reaction>
    <physiologicalReaction direction="left-to-right" evidence="10">
        <dbReference type="Rhea" id="RHEA:27643"/>
    </physiologicalReaction>
</comment>
<dbReference type="SUPFAM" id="SSF64438">
    <property type="entry name" value="CNF1/YfiH-like putative cysteine hydrolases"/>
    <property type="match status" value="1"/>
</dbReference>
<dbReference type="Gene3D" id="3.60.140.10">
    <property type="entry name" value="CNF1/YfiH-like putative cysteine hydrolases"/>
    <property type="match status" value="1"/>
</dbReference>
<evidence type="ECO:0000256" key="6">
    <source>
        <dbReference type="ARBA" id="ARBA00022801"/>
    </source>
</evidence>
<evidence type="ECO:0000256" key="2">
    <source>
        <dbReference type="ARBA" id="ARBA00003215"/>
    </source>
</evidence>
<name>A0ABN2TDT2_9MICO</name>
<evidence type="ECO:0000256" key="8">
    <source>
        <dbReference type="ARBA" id="ARBA00023008"/>
    </source>
</evidence>
<evidence type="ECO:0000256" key="10">
    <source>
        <dbReference type="ARBA" id="ARBA00048968"/>
    </source>
</evidence>
<dbReference type="PANTHER" id="PTHR30616:SF2">
    <property type="entry name" value="PURINE NUCLEOSIDE PHOSPHORYLASE LACC1"/>
    <property type="match status" value="1"/>
</dbReference>
<proteinExistence type="inferred from homology"/>
<dbReference type="EMBL" id="BAAANO010000013">
    <property type="protein sequence ID" value="GAA2005839.1"/>
    <property type="molecule type" value="Genomic_DNA"/>
</dbReference>
<keyword evidence="5" id="KW-0479">Metal-binding</keyword>
<evidence type="ECO:0000256" key="9">
    <source>
        <dbReference type="ARBA" id="ARBA00047989"/>
    </source>
</evidence>
<dbReference type="InterPro" id="IPR038371">
    <property type="entry name" value="Cu_polyphenol_OxRdtase_sf"/>
</dbReference>
<sequence>MLHDRLVVPGDRVSAHMAFTDRRGGFSSPPFDSFNLGKHVGDEPAAVEANRELLASALGLAGARMRYVSQVHGTHVHEVLEPGAGSPGVSGTDTGPVEADAQFTTALDLGLVILVADCTPILLADPDAGVVAAVHAGRKGMAAGIVRETVDRMHARGAQRIRAAIGPSVCPRCYEVPADMRAEVAEREPVSASVSRTGTPALDVAAGVVAGLHRAGVEIVHWSRACTYEHPDLFSHRAGAPTGRFAGVVWLRRDPE</sequence>
<gene>
    <name evidence="13" type="primary">pgeF</name>
    <name evidence="13" type="ORF">GCM10009755_14590</name>
</gene>
<comment type="catalytic activity">
    <reaction evidence="11">
        <text>S-methyl-5'-thioadenosine + phosphate = 5-(methylsulfanyl)-alpha-D-ribose 1-phosphate + adenine</text>
        <dbReference type="Rhea" id="RHEA:11852"/>
        <dbReference type="ChEBI" id="CHEBI:16708"/>
        <dbReference type="ChEBI" id="CHEBI:17509"/>
        <dbReference type="ChEBI" id="CHEBI:43474"/>
        <dbReference type="ChEBI" id="CHEBI:58533"/>
        <dbReference type="EC" id="2.4.2.28"/>
    </reaction>
    <physiologicalReaction direction="left-to-right" evidence="11">
        <dbReference type="Rhea" id="RHEA:11853"/>
    </physiologicalReaction>
</comment>
<dbReference type="InterPro" id="IPR003730">
    <property type="entry name" value="Cu_polyphenol_OxRdtase"/>
</dbReference>
<evidence type="ECO:0000256" key="5">
    <source>
        <dbReference type="ARBA" id="ARBA00022723"/>
    </source>
</evidence>
<keyword evidence="6" id="KW-0378">Hydrolase</keyword>
<accession>A0ABN2TDT2</accession>
<evidence type="ECO:0000313" key="14">
    <source>
        <dbReference type="Proteomes" id="UP001500755"/>
    </source>
</evidence>
<dbReference type="NCBIfam" id="TIGR00726">
    <property type="entry name" value="peptidoglycan editing factor PgeF"/>
    <property type="match status" value="1"/>
</dbReference>
<organism evidence="13 14">
    <name type="scientific">Brevibacterium samyangense</name>
    <dbReference type="NCBI Taxonomy" id="366888"/>
    <lineage>
        <taxon>Bacteria</taxon>
        <taxon>Bacillati</taxon>
        <taxon>Actinomycetota</taxon>
        <taxon>Actinomycetes</taxon>
        <taxon>Micrococcales</taxon>
        <taxon>Brevibacteriaceae</taxon>
        <taxon>Brevibacterium</taxon>
    </lineage>
</organism>
<keyword evidence="8" id="KW-0186">Copper</keyword>
<comment type="catalytic activity">
    <reaction evidence="9">
        <text>adenosine + H2O + H(+) = inosine + NH4(+)</text>
        <dbReference type="Rhea" id="RHEA:24408"/>
        <dbReference type="ChEBI" id="CHEBI:15377"/>
        <dbReference type="ChEBI" id="CHEBI:15378"/>
        <dbReference type="ChEBI" id="CHEBI:16335"/>
        <dbReference type="ChEBI" id="CHEBI:17596"/>
        <dbReference type="ChEBI" id="CHEBI:28938"/>
        <dbReference type="EC" id="3.5.4.4"/>
    </reaction>
    <physiologicalReaction direction="left-to-right" evidence="9">
        <dbReference type="Rhea" id="RHEA:24409"/>
    </physiologicalReaction>
</comment>
<evidence type="ECO:0000256" key="3">
    <source>
        <dbReference type="ARBA" id="ARBA00007353"/>
    </source>
</evidence>
<evidence type="ECO:0000256" key="1">
    <source>
        <dbReference type="ARBA" id="ARBA00000553"/>
    </source>
</evidence>
<protein>
    <recommendedName>
        <fullName evidence="12">Purine nucleoside phosphorylase</fullName>
    </recommendedName>
</protein>
<dbReference type="PANTHER" id="PTHR30616">
    <property type="entry name" value="UNCHARACTERIZED PROTEIN YFIH"/>
    <property type="match status" value="1"/>
</dbReference>
<comment type="similarity">
    <text evidence="3 12">Belongs to the purine nucleoside phosphorylase YfiH/LACC1 family.</text>
</comment>
<comment type="caution">
    <text evidence="13">The sequence shown here is derived from an EMBL/GenBank/DDBJ whole genome shotgun (WGS) entry which is preliminary data.</text>
</comment>
<dbReference type="InterPro" id="IPR011324">
    <property type="entry name" value="Cytotoxic_necrot_fac-like_cat"/>
</dbReference>
<keyword evidence="14" id="KW-1185">Reference proteome</keyword>
<reference evidence="13 14" key="1">
    <citation type="journal article" date="2019" name="Int. J. Syst. Evol. Microbiol.">
        <title>The Global Catalogue of Microorganisms (GCM) 10K type strain sequencing project: providing services to taxonomists for standard genome sequencing and annotation.</title>
        <authorList>
            <consortium name="The Broad Institute Genomics Platform"/>
            <consortium name="The Broad Institute Genome Sequencing Center for Infectious Disease"/>
            <person name="Wu L."/>
            <person name="Ma J."/>
        </authorList>
    </citation>
    <scope>NUCLEOTIDE SEQUENCE [LARGE SCALE GENOMIC DNA]</scope>
    <source>
        <strain evidence="13 14">JCM 14546</strain>
    </source>
</reference>
<evidence type="ECO:0000256" key="7">
    <source>
        <dbReference type="ARBA" id="ARBA00022833"/>
    </source>
</evidence>
<dbReference type="Proteomes" id="UP001500755">
    <property type="component" value="Unassembled WGS sequence"/>
</dbReference>
<evidence type="ECO:0000256" key="12">
    <source>
        <dbReference type="RuleBase" id="RU361274"/>
    </source>
</evidence>